<dbReference type="HOGENOM" id="CLU_2493451_0_0_0"/>
<dbReference type="AlphaFoldDB" id="W0RLY2"/>
<dbReference type="RefSeq" id="WP_025412771.1">
    <property type="nucleotide sequence ID" value="NZ_CP007128.1"/>
</dbReference>
<reference evidence="1 2" key="1">
    <citation type="journal article" date="2014" name="Genome Announc.">
        <title>Genome Sequence and Methylome of Soil Bacterium Gemmatirosa kalamazoonensis KBS708T, a Member of the Rarely Cultivated Gemmatimonadetes Phylum.</title>
        <authorList>
            <person name="Debruyn J.M."/>
            <person name="Radosevich M."/>
            <person name="Wommack K.E."/>
            <person name="Polson S.W."/>
            <person name="Hauser L.J."/>
            <person name="Fawaz M.N."/>
            <person name="Korlach J."/>
            <person name="Tsai Y.C."/>
        </authorList>
    </citation>
    <scope>NUCLEOTIDE SEQUENCE [LARGE SCALE GENOMIC DNA]</scope>
    <source>
        <strain evidence="1 2">KBS708</strain>
    </source>
</reference>
<sequence>MTERGDRLDAAEARDAWDRAADAYAAGQASGRDYYRLRFFGPAQVALCGDVSGQRLLDVGCGSGYFAREMARAGARAWRPSISHRA</sequence>
<dbReference type="Gene3D" id="3.40.50.150">
    <property type="entry name" value="Vaccinia Virus protein VP39"/>
    <property type="match status" value="1"/>
</dbReference>
<dbReference type="KEGG" id="gba:J421_3783"/>
<dbReference type="STRING" id="861299.J421_3783"/>
<keyword evidence="2" id="KW-1185">Reference proteome</keyword>
<gene>
    <name evidence="1" type="ORF">J421_3783</name>
</gene>
<evidence type="ECO:0008006" key="3">
    <source>
        <dbReference type="Google" id="ProtNLM"/>
    </source>
</evidence>
<dbReference type="InterPro" id="IPR029063">
    <property type="entry name" value="SAM-dependent_MTases_sf"/>
</dbReference>
<dbReference type="EMBL" id="CP007128">
    <property type="protein sequence ID" value="AHG91320.1"/>
    <property type="molecule type" value="Genomic_DNA"/>
</dbReference>
<organism evidence="1 2">
    <name type="scientific">Gemmatirosa kalamazoonensis</name>
    <dbReference type="NCBI Taxonomy" id="861299"/>
    <lineage>
        <taxon>Bacteria</taxon>
        <taxon>Pseudomonadati</taxon>
        <taxon>Gemmatimonadota</taxon>
        <taxon>Gemmatimonadia</taxon>
        <taxon>Gemmatimonadales</taxon>
        <taxon>Gemmatimonadaceae</taxon>
        <taxon>Gemmatirosa</taxon>
    </lineage>
</organism>
<evidence type="ECO:0000313" key="1">
    <source>
        <dbReference type="EMBL" id="AHG91320.1"/>
    </source>
</evidence>
<proteinExistence type="predicted"/>
<dbReference type="Proteomes" id="UP000019151">
    <property type="component" value="Chromosome"/>
</dbReference>
<accession>W0RLY2</accession>
<protein>
    <recommendedName>
        <fullName evidence="3">Methyltransferase type 11</fullName>
    </recommendedName>
</protein>
<name>W0RLY2_9BACT</name>
<dbReference type="OrthoDB" id="9791837at2"/>
<evidence type="ECO:0000313" key="2">
    <source>
        <dbReference type="Proteomes" id="UP000019151"/>
    </source>
</evidence>
<dbReference type="InParanoid" id="W0RLY2"/>
<dbReference type="SUPFAM" id="SSF53335">
    <property type="entry name" value="S-adenosyl-L-methionine-dependent methyltransferases"/>
    <property type="match status" value="1"/>
</dbReference>